<dbReference type="Proteomes" id="UP001596391">
    <property type="component" value="Unassembled WGS sequence"/>
</dbReference>
<keyword evidence="6" id="KW-1185">Reference proteome</keyword>
<proteinExistence type="predicted"/>
<evidence type="ECO:0000256" key="2">
    <source>
        <dbReference type="ARBA" id="ARBA00011985"/>
    </source>
</evidence>
<dbReference type="PANTHER" id="PTHR43393">
    <property type="entry name" value="CYTOKININ RIBOSIDE 5'-MONOPHOSPHATE PHOSPHORIBOHYDROLASE"/>
    <property type="match status" value="1"/>
</dbReference>
<dbReference type="PANTHER" id="PTHR43393:SF3">
    <property type="entry name" value="LYSINE DECARBOXYLASE-LIKE PROTEIN"/>
    <property type="match status" value="1"/>
</dbReference>
<evidence type="ECO:0000256" key="4">
    <source>
        <dbReference type="SAM" id="MobiDB-lite"/>
    </source>
</evidence>
<protein>
    <recommendedName>
        <fullName evidence="3">AMP nucleosidase</fullName>
        <ecNumber evidence="2">3.2.2.4</ecNumber>
    </recommendedName>
    <alternativeName>
        <fullName evidence="3">AMP nucleosidase</fullName>
    </alternativeName>
</protein>
<evidence type="ECO:0000313" key="6">
    <source>
        <dbReference type="Proteomes" id="UP001596391"/>
    </source>
</evidence>
<dbReference type="Pfam" id="PF03641">
    <property type="entry name" value="Lysine_decarbox"/>
    <property type="match status" value="1"/>
</dbReference>
<evidence type="ECO:0000256" key="3">
    <source>
        <dbReference type="ARBA" id="ARBA00031983"/>
    </source>
</evidence>
<dbReference type="RefSeq" id="WP_263370039.1">
    <property type="nucleotide sequence ID" value="NZ_JAGSYD010000001.1"/>
</dbReference>
<dbReference type="EMBL" id="JBHSWI010000001">
    <property type="protein sequence ID" value="MFC6646366.1"/>
    <property type="molecule type" value="Genomic_DNA"/>
</dbReference>
<feature type="compositionally biased region" description="Polar residues" evidence="4">
    <location>
        <begin position="297"/>
        <end position="313"/>
    </location>
</feature>
<dbReference type="EC" id="3.2.2.4" evidence="2"/>
<comment type="catalytic activity">
    <reaction evidence="1">
        <text>AMP + H2O = D-ribose 5-phosphate + adenine</text>
        <dbReference type="Rhea" id="RHEA:20129"/>
        <dbReference type="ChEBI" id="CHEBI:15377"/>
        <dbReference type="ChEBI" id="CHEBI:16708"/>
        <dbReference type="ChEBI" id="CHEBI:78346"/>
        <dbReference type="ChEBI" id="CHEBI:456215"/>
        <dbReference type="EC" id="3.2.2.4"/>
    </reaction>
</comment>
<evidence type="ECO:0000313" key="5">
    <source>
        <dbReference type="EMBL" id="MFC6646366.1"/>
    </source>
</evidence>
<organism evidence="5 6">
    <name type="scientific">Granulicella cerasi</name>
    <dbReference type="NCBI Taxonomy" id="741063"/>
    <lineage>
        <taxon>Bacteria</taxon>
        <taxon>Pseudomonadati</taxon>
        <taxon>Acidobacteriota</taxon>
        <taxon>Terriglobia</taxon>
        <taxon>Terriglobales</taxon>
        <taxon>Acidobacteriaceae</taxon>
        <taxon>Granulicella</taxon>
    </lineage>
</organism>
<dbReference type="InterPro" id="IPR031100">
    <property type="entry name" value="LOG_fam"/>
</dbReference>
<feature type="region of interest" description="Disordered" evidence="4">
    <location>
        <begin position="75"/>
        <end position="99"/>
    </location>
</feature>
<dbReference type="Gene3D" id="3.40.50.450">
    <property type="match status" value="1"/>
</dbReference>
<gene>
    <name evidence="5" type="ORF">ACFQBQ_12380</name>
</gene>
<sequence length="324" mass="36303">MADDTTLPILEAAPLAYENDLFLDSPEGRPLRIMAEYAEPMARFRRERIQDTVVFFGSARFRGMDEANKQLELLDNTGSNTPAPADEQPACADSLTQGTATELQRQRAEAAVEMARYYEDARKLAHMLTSWSTTLPGQRHRFVITSGGGPGIMEAANRGAYEAGGKTIGLNIKLPFEQYPNPYITPELNFNFHYFFMRKYWFAYLAKALVVFPGGFGTLDEMFELLTLDQTHKLAKKITVVIYGKQYWNDVINLDTLVAKGAISPNDVNIFKFADTPEEAFAIVQQGLIENHLMPDSSEQGSVPTEPQPNEQETFGPDIAKTRK</sequence>
<dbReference type="InterPro" id="IPR052341">
    <property type="entry name" value="LOG_family_nucleotidases"/>
</dbReference>
<dbReference type="InterPro" id="IPR005269">
    <property type="entry name" value="LOG"/>
</dbReference>
<reference evidence="6" key="1">
    <citation type="journal article" date="2019" name="Int. J. Syst. Evol. Microbiol.">
        <title>The Global Catalogue of Microorganisms (GCM) 10K type strain sequencing project: providing services to taxonomists for standard genome sequencing and annotation.</title>
        <authorList>
            <consortium name="The Broad Institute Genomics Platform"/>
            <consortium name="The Broad Institute Genome Sequencing Center for Infectious Disease"/>
            <person name="Wu L."/>
            <person name="Ma J."/>
        </authorList>
    </citation>
    <scope>NUCLEOTIDE SEQUENCE [LARGE SCALE GENOMIC DNA]</scope>
    <source>
        <strain evidence="6">CGMCC 1.16026</strain>
    </source>
</reference>
<feature type="region of interest" description="Disordered" evidence="4">
    <location>
        <begin position="295"/>
        <end position="324"/>
    </location>
</feature>
<evidence type="ECO:0000256" key="1">
    <source>
        <dbReference type="ARBA" id="ARBA00000274"/>
    </source>
</evidence>
<name>A0ABW1ZA99_9BACT</name>
<dbReference type="SUPFAM" id="SSF102405">
    <property type="entry name" value="MCP/YpsA-like"/>
    <property type="match status" value="1"/>
</dbReference>
<accession>A0ABW1ZA99</accession>
<dbReference type="NCBIfam" id="TIGR00730">
    <property type="entry name" value="Rossman fold protein, TIGR00730 family"/>
    <property type="match status" value="1"/>
</dbReference>
<comment type="caution">
    <text evidence="5">The sequence shown here is derived from an EMBL/GenBank/DDBJ whole genome shotgun (WGS) entry which is preliminary data.</text>
</comment>